<evidence type="ECO:0000313" key="2">
    <source>
        <dbReference type="Proteomes" id="UP000505210"/>
    </source>
</evidence>
<evidence type="ECO:0000313" key="1">
    <source>
        <dbReference type="EMBL" id="QKD84745.1"/>
    </source>
</evidence>
<dbReference type="PANTHER" id="PTHR35690:SF1">
    <property type="entry name" value="OS01G0363500 PROTEIN"/>
    <property type="match status" value="1"/>
</dbReference>
<dbReference type="EMBL" id="CP053661">
    <property type="protein sequence ID" value="QKD84745.1"/>
    <property type="molecule type" value="Genomic_DNA"/>
</dbReference>
<proteinExistence type="predicted"/>
<evidence type="ECO:0008006" key="3">
    <source>
        <dbReference type="Google" id="ProtNLM"/>
    </source>
</evidence>
<keyword evidence="2" id="KW-1185">Reference proteome</keyword>
<dbReference type="Proteomes" id="UP000505210">
    <property type="component" value="Chromosome"/>
</dbReference>
<accession>A0A6M8BR91</accession>
<organism evidence="1 2">
    <name type="scientific">Thermoleptolyngbya sichuanensis A183</name>
    <dbReference type="NCBI Taxonomy" id="2737172"/>
    <lineage>
        <taxon>Bacteria</taxon>
        <taxon>Bacillati</taxon>
        <taxon>Cyanobacteriota</taxon>
        <taxon>Cyanophyceae</taxon>
        <taxon>Oculatellales</taxon>
        <taxon>Oculatellaceae</taxon>
        <taxon>Thermoleptolyngbya</taxon>
        <taxon>Thermoleptolyngbya sichuanensis</taxon>
    </lineage>
</organism>
<dbReference type="PANTHER" id="PTHR35690">
    <property type="entry name" value="OS01G0363500 PROTEIN"/>
    <property type="match status" value="1"/>
</dbReference>
<gene>
    <name evidence="1" type="ORF">HPC62_03025</name>
</gene>
<name>A0A6M8BR91_9CYAN</name>
<dbReference type="KEGG" id="theu:HPC62_03025"/>
<sequence length="196" mass="21603">MTEDQAIATLFQAAATFWDGGDRPSAQALVAAMLAAETTARHQKTPLAFEHLLGQWRLCFTTATRKARRRGIRLGPGFYWPKFVPAQISFASADPATNQGTIANQVTLGGLWLRFTGPCRFQPKKNLLAFDFTEMGIGAGDRPLWQRSLREESAEAFAARAIAKLPFFSFFQATPHFLAARGRGGGLAIWVKRPDC</sequence>
<dbReference type="AlphaFoldDB" id="A0A6M8BR91"/>
<protein>
    <recommendedName>
        <fullName evidence="3">Plastid lipid-associated protein/fibrillin conserved domain-containing protein</fullName>
    </recommendedName>
</protein>
<reference evidence="1 2" key="1">
    <citation type="submission" date="2020-05" db="EMBL/GenBank/DDBJ databases">
        <title>Complete genome sequence of of a novel Thermoleptolyngbya strain isolated from hot springs of Ganzi, Sichuan China.</title>
        <authorList>
            <person name="Tang J."/>
            <person name="Daroch M."/>
            <person name="Li L."/>
            <person name="Waleron K."/>
            <person name="Waleron M."/>
            <person name="Waleron M."/>
        </authorList>
    </citation>
    <scope>NUCLEOTIDE SEQUENCE [LARGE SCALE GENOMIC DNA]</scope>
    <source>
        <strain evidence="1 2">PKUAC-SCTA183</strain>
    </source>
</reference>